<proteinExistence type="predicted"/>
<protein>
    <submittedName>
        <fullName evidence="3">Addiction module antidote protein, HigA family</fullName>
    </submittedName>
</protein>
<feature type="domain" description="HTH cro/C1-type" evidence="2">
    <location>
        <begin position="22"/>
        <end position="69"/>
    </location>
</feature>
<dbReference type="Pfam" id="PF01381">
    <property type="entry name" value="HTH_3"/>
    <property type="match status" value="1"/>
</dbReference>
<sequence length="98" mass="11307">MITQHNPPHPGEFIKETYIEPLNISLRKAAHDLDVAPSTFSRLIKGESDLSPEMALKLSKAFGRSPESWMQMQINYELWRAKQHVNLDRVNIIYAHAH</sequence>
<evidence type="ECO:0000313" key="3">
    <source>
        <dbReference type="EMBL" id="RAP35021.1"/>
    </source>
</evidence>
<dbReference type="EMBL" id="MVJN01000012">
    <property type="protein sequence ID" value="RAP35021.1"/>
    <property type="molecule type" value="Genomic_DNA"/>
</dbReference>
<comment type="caution">
    <text evidence="3">The sequence shown here is derived from an EMBL/GenBank/DDBJ whole genome shotgun (WGS) entry which is preliminary data.</text>
</comment>
<dbReference type="SUPFAM" id="SSF47413">
    <property type="entry name" value="lambda repressor-like DNA-binding domains"/>
    <property type="match status" value="1"/>
</dbReference>
<evidence type="ECO:0000313" key="4">
    <source>
        <dbReference type="Proteomes" id="UP000249458"/>
    </source>
</evidence>
<dbReference type="InterPro" id="IPR010982">
    <property type="entry name" value="Lambda_DNA-bd_dom_sf"/>
</dbReference>
<dbReference type="InterPro" id="IPR013430">
    <property type="entry name" value="Toxin_antidote_HigA"/>
</dbReference>
<dbReference type="PANTHER" id="PTHR36924">
    <property type="entry name" value="ANTITOXIN HIGA-1"/>
    <property type="match status" value="1"/>
</dbReference>
<dbReference type="PROSITE" id="PS50943">
    <property type="entry name" value="HTH_CROC1"/>
    <property type="match status" value="1"/>
</dbReference>
<dbReference type="Proteomes" id="UP000249458">
    <property type="component" value="Unassembled WGS sequence"/>
</dbReference>
<dbReference type="Gene3D" id="1.10.260.40">
    <property type="entry name" value="lambda repressor-like DNA-binding domains"/>
    <property type="match status" value="1"/>
</dbReference>
<dbReference type="InterPro" id="IPR001387">
    <property type="entry name" value="Cro/C1-type_HTH"/>
</dbReference>
<name>A0A364LFW6_9GAMM</name>
<accession>A0A364LFW6</accession>
<dbReference type="PANTHER" id="PTHR36924:SF1">
    <property type="entry name" value="ANTITOXIN HIGA-1"/>
    <property type="match status" value="1"/>
</dbReference>
<keyword evidence="1" id="KW-0238">DNA-binding</keyword>
<evidence type="ECO:0000256" key="1">
    <source>
        <dbReference type="ARBA" id="ARBA00023125"/>
    </source>
</evidence>
<dbReference type="SMART" id="SM00530">
    <property type="entry name" value="HTH_XRE"/>
    <property type="match status" value="1"/>
</dbReference>
<dbReference type="RefSeq" id="WP_216362473.1">
    <property type="nucleotide sequence ID" value="NZ_MVJN01000012.1"/>
</dbReference>
<dbReference type="NCBIfam" id="TIGR02607">
    <property type="entry name" value="antidote_HigA"/>
    <property type="match status" value="1"/>
</dbReference>
<reference evidence="3 4" key="1">
    <citation type="submission" date="2017-02" db="EMBL/GenBank/DDBJ databases">
        <title>Legionella quilivanii strain from human: case report and whole genome sequencing analysis.</title>
        <authorList>
            <person name="Lalancette C."/>
            <person name="Leduc J.-M."/>
            <person name="Levesque S."/>
            <person name="Fournier E."/>
            <person name="Saoud J."/>
            <person name="Faucher S.P."/>
            <person name="Bernard K."/>
            <person name="Martineau C."/>
            <person name="Longtin J."/>
        </authorList>
    </citation>
    <scope>NUCLEOTIDE SEQUENCE [LARGE SCALE GENOMIC DNA]</scope>
    <source>
        <strain evidence="3 4">ID143958</strain>
    </source>
</reference>
<gene>
    <name evidence="3" type="ORF">B1207_14070</name>
</gene>
<evidence type="ECO:0000259" key="2">
    <source>
        <dbReference type="PROSITE" id="PS50943"/>
    </source>
</evidence>
<dbReference type="GO" id="GO:0003677">
    <property type="term" value="F:DNA binding"/>
    <property type="evidence" value="ECO:0007669"/>
    <property type="project" value="UniProtKB-KW"/>
</dbReference>
<dbReference type="AlphaFoldDB" id="A0A364LFW6"/>
<organism evidence="3 4">
    <name type="scientific">Legionella quinlivanii</name>
    <dbReference type="NCBI Taxonomy" id="45073"/>
    <lineage>
        <taxon>Bacteria</taxon>
        <taxon>Pseudomonadati</taxon>
        <taxon>Pseudomonadota</taxon>
        <taxon>Gammaproteobacteria</taxon>
        <taxon>Legionellales</taxon>
        <taxon>Legionellaceae</taxon>
        <taxon>Legionella</taxon>
    </lineage>
</organism>